<evidence type="ECO:0000256" key="1">
    <source>
        <dbReference type="SAM" id="Phobius"/>
    </source>
</evidence>
<dbReference type="PANTHER" id="PTHR41771:SF1">
    <property type="entry name" value="MEMBRANE PROTEIN"/>
    <property type="match status" value="1"/>
</dbReference>
<dbReference type="Pfam" id="PF07907">
    <property type="entry name" value="YibE_F"/>
    <property type="match status" value="1"/>
</dbReference>
<name>A0ABW4J890_9LACO</name>
<feature type="transmembrane region" description="Helical" evidence="1">
    <location>
        <begin position="168"/>
        <end position="188"/>
    </location>
</feature>
<comment type="caution">
    <text evidence="2">The sequence shown here is derived from an EMBL/GenBank/DDBJ whole genome shotgun (WGS) entry which is preliminary data.</text>
</comment>
<proteinExistence type="predicted"/>
<keyword evidence="1" id="KW-1133">Transmembrane helix</keyword>
<gene>
    <name evidence="2" type="ORF">ACFQ5M_10835</name>
</gene>
<dbReference type="EMBL" id="JBHTOP010000026">
    <property type="protein sequence ID" value="MFD1672597.1"/>
    <property type="molecule type" value="Genomic_DNA"/>
</dbReference>
<feature type="transmembrane region" description="Helical" evidence="1">
    <location>
        <begin position="6"/>
        <end position="29"/>
    </location>
</feature>
<dbReference type="Proteomes" id="UP001597267">
    <property type="component" value="Unassembled WGS sequence"/>
</dbReference>
<dbReference type="InterPro" id="IPR012507">
    <property type="entry name" value="YibE_F"/>
</dbReference>
<feature type="transmembrane region" description="Helical" evidence="1">
    <location>
        <begin position="141"/>
        <end position="161"/>
    </location>
</feature>
<keyword evidence="3" id="KW-1185">Reference proteome</keyword>
<evidence type="ECO:0000313" key="3">
    <source>
        <dbReference type="Proteomes" id="UP001597267"/>
    </source>
</evidence>
<protein>
    <submittedName>
        <fullName evidence="2">YibE/F family protein</fullName>
    </submittedName>
</protein>
<feature type="transmembrane region" description="Helical" evidence="1">
    <location>
        <begin position="118"/>
        <end position="135"/>
    </location>
</feature>
<keyword evidence="1" id="KW-0472">Membrane</keyword>
<reference evidence="3" key="1">
    <citation type="journal article" date="2019" name="Int. J. Syst. Evol. Microbiol.">
        <title>The Global Catalogue of Microorganisms (GCM) 10K type strain sequencing project: providing services to taxonomists for standard genome sequencing and annotation.</title>
        <authorList>
            <consortium name="The Broad Institute Genomics Platform"/>
            <consortium name="The Broad Institute Genome Sequencing Center for Infectious Disease"/>
            <person name="Wu L."/>
            <person name="Ma J."/>
        </authorList>
    </citation>
    <scope>NUCLEOTIDE SEQUENCE [LARGE SCALE GENOMIC DNA]</scope>
    <source>
        <strain evidence="3">CCM 8896</strain>
    </source>
</reference>
<feature type="transmembrane region" description="Helical" evidence="1">
    <location>
        <begin position="194"/>
        <end position="216"/>
    </location>
</feature>
<keyword evidence="1" id="KW-0812">Transmembrane</keyword>
<dbReference type="PANTHER" id="PTHR41771">
    <property type="entry name" value="MEMBRANE PROTEIN-RELATED"/>
    <property type="match status" value="1"/>
</dbReference>
<dbReference type="RefSeq" id="WP_125711853.1">
    <property type="nucleotide sequence ID" value="NZ_JBHTOP010000026.1"/>
</dbReference>
<organism evidence="2 3">
    <name type="scientific">Agrilactobacillus yilanensis</name>
    <dbReference type="NCBI Taxonomy" id="2485997"/>
    <lineage>
        <taxon>Bacteria</taxon>
        <taxon>Bacillati</taxon>
        <taxon>Bacillota</taxon>
        <taxon>Bacilli</taxon>
        <taxon>Lactobacillales</taxon>
        <taxon>Lactobacillaceae</taxon>
        <taxon>Agrilactobacillus</taxon>
    </lineage>
</organism>
<evidence type="ECO:0000313" key="2">
    <source>
        <dbReference type="EMBL" id="MFD1672597.1"/>
    </source>
</evidence>
<feature type="transmembrane region" description="Helical" evidence="1">
    <location>
        <begin position="237"/>
        <end position="253"/>
    </location>
</feature>
<feature type="transmembrane region" description="Helical" evidence="1">
    <location>
        <begin position="289"/>
        <end position="313"/>
    </location>
</feature>
<sequence length="364" mass="40418">MPQKKIFYSLLLFILSIGIILGTHFDAFLYQDTVAKVVSVKTLNRQKNIDEHENVDHTTTQKLTLEILNTRQKGQHVQVHNSYTESQAVDQKYHVGQQVLISLSHNQNVVIKGLKRDTFIVALICLTISLILLIVHKKGLMAIISLMVNSLLFILAIQLELIHNGKNILPIFSGLVFIFTLVTLALIFGLNRQLLVAATATIISTFISFGLFLLILNSTHEQGIHYEAMSYAVQQPKIIFLAQILIGALGAIMDEATDITSTLQQLRLENPAFKFKQIFPVGMGMGRQIIGPLISILFLIFMADTIPMAVLYLRNGNSILQTFNWTMYLGLVQSLVSAIGIVLTVPLTSVLAGQLLGGNQNGRR</sequence>
<feature type="transmembrane region" description="Helical" evidence="1">
    <location>
        <begin position="325"/>
        <end position="347"/>
    </location>
</feature>
<accession>A0ABW4J890</accession>